<name>A0A1I0VPJ4_9PSEU</name>
<feature type="chain" id="PRO_5017276020" evidence="1">
    <location>
        <begin position="20"/>
        <end position="151"/>
    </location>
</feature>
<reference evidence="3" key="1">
    <citation type="submission" date="2016-10" db="EMBL/GenBank/DDBJ databases">
        <authorList>
            <person name="Varghese N."/>
            <person name="Submissions S."/>
        </authorList>
    </citation>
    <scope>NUCLEOTIDE SEQUENCE [LARGE SCALE GENOMIC DNA]</scope>
    <source>
        <strain evidence="3">CGMCC 4.3568</strain>
    </source>
</reference>
<gene>
    <name evidence="2" type="ORF">SAMN05216266_101388</name>
</gene>
<dbReference type="RefSeq" id="WP_091668474.1">
    <property type="nucleotide sequence ID" value="NZ_FOKG01000001.1"/>
</dbReference>
<dbReference type="Proteomes" id="UP000243799">
    <property type="component" value="Unassembled WGS sequence"/>
</dbReference>
<accession>A0A1I0VPJ4</accession>
<dbReference type="EMBL" id="FOKG01000001">
    <property type="protein sequence ID" value="SFA78138.1"/>
    <property type="molecule type" value="Genomic_DNA"/>
</dbReference>
<evidence type="ECO:0000256" key="1">
    <source>
        <dbReference type="SAM" id="SignalP"/>
    </source>
</evidence>
<sequence>MRRHFAVLAALTVLLTACDAETSVPTSAPSATATSASSSLPELRPKVDAIAVLLAACVPKLAGEPVDPIDNCANLMPDVAEVISEVEQQADPLAEAARTAIGEVRRQLAEIAPCEPWFAGGGRTDDGQLDFRCNQAWDSLSASYDALRDAL</sequence>
<dbReference type="AlphaFoldDB" id="A0A1I0VPJ4"/>
<evidence type="ECO:0000313" key="3">
    <source>
        <dbReference type="Proteomes" id="UP000243799"/>
    </source>
</evidence>
<dbReference type="STRING" id="490629.SAMN05216266_101388"/>
<feature type="signal peptide" evidence="1">
    <location>
        <begin position="1"/>
        <end position="19"/>
    </location>
</feature>
<evidence type="ECO:0000313" key="2">
    <source>
        <dbReference type="EMBL" id="SFA78138.1"/>
    </source>
</evidence>
<dbReference type="OrthoDB" id="3697006at2"/>
<keyword evidence="1" id="KW-0732">Signal</keyword>
<proteinExistence type="predicted"/>
<dbReference type="PROSITE" id="PS51257">
    <property type="entry name" value="PROKAR_LIPOPROTEIN"/>
    <property type="match status" value="1"/>
</dbReference>
<organism evidence="2 3">
    <name type="scientific">Amycolatopsis marina</name>
    <dbReference type="NCBI Taxonomy" id="490629"/>
    <lineage>
        <taxon>Bacteria</taxon>
        <taxon>Bacillati</taxon>
        <taxon>Actinomycetota</taxon>
        <taxon>Actinomycetes</taxon>
        <taxon>Pseudonocardiales</taxon>
        <taxon>Pseudonocardiaceae</taxon>
        <taxon>Amycolatopsis</taxon>
    </lineage>
</organism>
<protein>
    <submittedName>
        <fullName evidence="2">Uncharacterized protein</fullName>
    </submittedName>
</protein>
<keyword evidence="3" id="KW-1185">Reference proteome</keyword>